<dbReference type="CDD" id="cd06173">
    <property type="entry name" value="MFS_MefA_like"/>
    <property type="match status" value="1"/>
</dbReference>
<protein>
    <submittedName>
        <fullName evidence="7">MFS transporter</fullName>
    </submittedName>
</protein>
<dbReference type="Proteomes" id="UP001589646">
    <property type="component" value="Unassembled WGS sequence"/>
</dbReference>
<feature type="transmembrane region" description="Helical" evidence="6">
    <location>
        <begin position="205"/>
        <end position="231"/>
    </location>
</feature>
<organism evidence="7 8">
    <name type="scientific">Nonomuraea roseola</name>
    <dbReference type="NCBI Taxonomy" id="46179"/>
    <lineage>
        <taxon>Bacteria</taxon>
        <taxon>Bacillati</taxon>
        <taxon>Actinomycetota</taxon>
        <taxon>Actinomycetes</taxon>
        <taxon>Streptosporangiales</taxon>
        <taxon>Streptosporangiaceae</taxon>
        <taxon>Nonomuraea</taxon>
    </lineage>
</organism>
<feature type="transmembrane region" description="Helical" evidence="6">
    <location>
        <begin position="12"/>
        <end position="31"/>
    </location>
</feature>
<comment type="subcellular location">
    <subcellularLocation>
        <location evidence="1">Cell membrane</location>
        <topology evidence="1">Multi-pass membrane protein</topology>
    </subcellularLocation>
</comment>
<feature type="transmembrane region" description="Helical" evidence="6">
    <location>
        <begin position="332"/>
        <end position="353"/>
    </location>
</feature>
<dbReference type="Pfam" id="PF07690">
    <property type="entry name" value="MFS_1"/>
    <property type="match status" value="1"/>
</dbReference>
<dbReference type="PANTHER" id="PTHR23513:SF6">
    <property type="entry name" value="MAJOR FACILITATOR SUPERFAMILY ASSOCIATED DOMAIN-CONTAINING PROTEIN"/>
    <property type="match status" value="1"/>
</dbReference>
<evidence type="ECO:0000256" key="6">
    <source>
        <dbReference type="SAM" id="Phobius"/>
    </source>
</evidence>
<dbReference type="SUPFAM" id="SSF103473">
    <property type="entry name" value="MFS general substrate transporter"/>
    <property type="match status" value="1"/>
</dbReference>
<feature type="transmembrane region" description="Helical" evidence="6">
    <location>
        <begin position="134"/>
        <end position="154"/>
    </location>
</feature>
<keyword evidence="2" id="KW-1003">Cell membrane</keyword>
<keyword evidence="8" id="KW-1185">Reference proteome</keyword>
<accession>A0ABV5Q9X4</accession>
<gene>
    <name evidence="7" type="ORF">ACFFRN_37190</name>
</gene>
<name>A0ABV5Q9X4_9ACTN</name>
<feature type="transmembrane region" description="Helical" evidence="6">
    <location>
        <begin position="267"/>
        <end position="285"/>
    </location>
</feature>
<evidence type="ECO:0000256" key="4">
    <source>
        <dbReference type="ARBA" id="ARBA00022989"/>
    </source>
</evidence>
<evidence type="ECO:0000313" key="8">
    <source>
        <dbReference type="Proteomes" id="UP001589646"/>
    </source>
</evidence>
<feature type="transmembrane region" description="Helical" evidence="6">
    <location>
        <begin position="359"/>
        <end position="376"/>
    </location>
</feature>
<dbReference type="RefSeq" id="WP_346130493.1">
    <property type="nucleotide sequence ID" value="NZ_BAAAXC010000015.1"/>
</dbReference>
<keyword evidence="5 6" id="KW-0472">Membrane</keyword>
<evidence type="ECO:0000256" key="2">
    <source>
        <dbReference type="ARBA" id="ARBA00022475"/>
    </source>
</evidence>
<keyword evidence="4 6" id="KW-1133">Transmembrane helix</keyword>
<evidence type="ECO:0000256" key="1">
    <source>
        <dbReference type="ARBA" id="ARBA00004651"/>
    </source>
</evidence>
<dbReference type="InterPro" id="IPR011701">
    <property type="entry name" value="MFS"/>
</dbReference>
<feature type="transmembrane region" description="Helical" evidence="6">
    <location>
        <begin position="237"/>
        <end position="255"/>
    </location>
</feature>
<feature type="transmembrane region" description="Helical" evidence="6">
    <location>
        <begin position="37"/>
        <end position="59"/>
    </location>
</feature>
<dbReference type="EMBL" id="JBHMCE010000013">
    <property type="protein sequence ID" value="MFB9532275.1"/>
    <property type="molecule type" value="Genomic_DNA"/>
</dbReference>
<feature type="transmembrane region" description="Helical" evidence="6">
    <location>
        <begin position="160"/>
        <end position="179"/>
    </location>
</feature>
<dbReference type="InterPro" id="IPR036259">
    <property type="entry name" value="MFS_trans_sf"/>
</dbReference>
<dbReference type="Gene3D" id="1.20.1250.20">
    <property type="entry name" value="MFS general substrate transporter like domains"/>
    <property type="match status" value="1"/>
</dbReference>
<keyword evidence="3 6" id="KW-0812">Transmembrane</keyword>
<reference evidence="7 8" key="1">
    <citation type="submission" date="2024-09" db="EMBL/GenBank/DDBJ databases">
        <authorList>
            <person name="Sun Q."/>
            <person name="Mori K."/>
        </authorList>
    </citation>
    <scope>NUCLEOTIDE SEQUENCE [LARGE SCALE GENOMIC DNA]</scope>
    <source>
        <strain evidence="7 8">JCM 3323</strain>
    </source>
</reference>
<feature type="transmembrane region" description="Helical" evidence="6">
    <location>
        <begin position="291"/>
        <end position="311"/>
    </location>
</feature>
<sequence>MLTRLVIGRALSALATALIPTTLTLVVLMGSGDAADLGIVLACELVPMLVLLPFGGVVADRFPPERVVLLADLTRCAAQAAIGVELLLGVERIADLAVLAAVTGAAAAFGTPAVPRLVAATVEGAARLRANARIGLATSLSAVGAPAIAGALVLGVGPGWASLFTAVLFAASAFTLGGVRTARAAAPTGAHSLFSGWREIRQRPWFLVSVMGHGVWHLCAGLFLTLGPLITVRSGEAMWVIIVQCGTVGMLAGVFAAPRLPIRRRPLAGCAVGASLYAAPLAALAVPLNGWAVAVAYAVAMFGLGLLVPLWETVVADRIPVEALGRVRSFDSLISFAARPLGLAVAAPLAGWAGTAPPLWIAAVAVAAASLSVLGVREVRSPAAPPLAAPRR</sequence>
<comment type="caution">
    <text evidence="7">The sequence shown here is derived from an EMBL/GenBank/DDBJ whole genome shotgun (WGS) entry which is preliminary data.</text>
</comment>
<evidence type="ECO:0000256" key="3">
    <source>
        <dbReference type="ARBA" id="ARBA00022692"/>
    </source>
</evidence>
<proteinExistence type="predicted"/>
<evidence type="ECO:0000256" key="5">
    <source>
        <dbReference type="ARBA" id="ARBA00023136"/>
    </source>
</evidence>
<dbReference type="PANTHER" id="PTHR23513">
    <property type="entry name" value="INTEGRAL MEMBRANE EFFLUX PROTEIN-RELATED"/>
    <property type="match status" value="1"/>
</dbReference>
<evidence type="ECO:0000313" key="7">
    <source>
        <dbReference type="EMBL" id="MFB9532275.1"/>
    </source>
</evidence>